<evidence type="ECO:0000256" key="1">
    <source>
        <dbReference type="SAM" id="Phobius"/>
    </source>
</evidence>
<dbReference type="SMART" id="SM00450">
    <property type="entry name" value="RHOD"/>
    <property type="match status" value="1"/>
</dbReference>
<dbReference type="PROSITE" id="PS50206">
    <property type="entry name" value="RHODANESE_3"/>
    <property type="match status" value="1"/>
</dbReference>
<evidence type="ECO:0000313" key="4">
    <source>
        <dbReference type="Proteomes" id="UP001320119"/>
    </source>
</evidence>
<dbReference type="Pfam" id="PF11127">
    <property type="entry name" value="YgaP-like_TM"/>
    <property type="match status" value="1"/>
</dbReference>
<keyword evidence="1" id="KW-0812">Transmembrane</keyword>
<evidence type="ECO:0000313" key="3">
    <source>
        <dbReference type="EMBL" id="BCD99695.1"/>
    </source>
</evidence>
<dbReference type="InterPro" id="IPR001763">
    <property type="entry name" value="Rhodanese-like_dom"/>
</dbReference>
<evidence type="ECO:0000259" key="2">
    <source>
        <dbReference type="PROSITE" id="PS50206"/>
    </source>
</evidence>
<keyword evidence="1" id="KW-0472">Membrane</keyword>
<dbReference type="InterPro" id="IPR021309">
    <property type="entry name" value="YgaP-like_TM"/>
</dbReference>
<dbReference type="InterPro" id="IPR036873">
    <property type="entry name" value="Rhodanese-like_dom_sf"/>
</dbReference>
<dbReference type="CDD" id="cd00158">
    <property type="entry name" value="RHOD"/>
    <property type="match status" value="1"/>
</dbReference>
<dbReference type="Proteomes" id="UP001320119">
    <property type="component" value="Chromosome"/>
</dbReference>
<dbReference type="Pfam" id="PF00581">
    <property type="entry name" value="Rhodanese"/>
    <property type="match status" value="1"/>
</dbReference>
<gene>
    <name evidence="3" type="ORF">MARGE09_P3897</name>
</gene>
<dbReference type="AlphaFoldDB" id="A0AAN1WLC1"/>
<feature type="transmembrane region" description="Helical" evidence="1">
    <location>
        <begin position="145"/>
        <end position="169"/>
    </location>
</feature>
<dbReference type="EMBL" id="AP023086">
    <property type="protein sequence ID" value="BCD99695.1"/>
    <property type="molecule type" value="Genomic_DNA"/>
</dbReference>
<keyword evidence="4" id="KW-1185">Reference proteome</keyword>
<protein>
    <recommendedName>
        <fullName evidence="2">Rhodanese domain-containing protein</fullName>
    </recommendedName>
</protein>
<feature type="domain" description="Rhodanese" evidence="2">
    <location>
        <begin position="14"/>
        <end position="108"/>
    </location>
</feature>
<reference evidence="3 4" key="1">
    <citation type="journal article" date="2022" name="IScience">
        <title>An ultrasensitive nanofiber-based assay for enzymatic hydrolysis and deep-sea microbial degradation of cellulose.</title>
        <authorList>
            <person name="Tsudome M."/>
            <person name="Tachioka M."/>
            <person name="Miyazaki M."/>
            <person name="Uchimura K."/>
            <person name="Tsuda M."/>
            <person name="Takaki Y."/>
            <person name="Deguchi S."/>
        </authorList>
    </citation>
    <scope>NUCLEOTIDE SEQUENCE [LARGE SCALE GENOMIC DNA]</scope>
    <source>
        <strain evidence="3 4">GE09</strain>
    </source>
</reference>
<organism evidence="3 4">
    <name type="scientific">Marinagarivorans cellulosilyticus</name>
    <dbReference type="NCBI Taxonomy" id="2721545"/>
    <lineage>
        <taxon>Bacteria</taxon>
        <taxon>Pseudomonadati</taxon>
        <taxon>Pseudomonadota</taxon>
        <taxon>Gammaproteobacteria</taxon>
        <taxon>Cellvibrionales</taxon>
        <taxon>Cellvibrionaceae</taxon>
        <taxon>Marinagarivorans</taxon>
    </lineage>
</organism>
<sequence>MTHTKTSASEFSKIAHSATVVDLRTAAEVQTEYLDNCLCLPVQELSDAKFNAMLDDKGHKNEPVYLLCQSGKRAEIAVEKLQGKTGRPLVIIEGGLNALKASGLAVKSGSGKAISLERQVRIAAGALVVVGVILGTWITPYGYGISAFVGAGLMFAGITDTCGMAMCLARMPWNKARA</sequence>
<dbReference type="RefSeq" id="WP_236984957.1">
    <property type="nucleotide sequence ID" value="NZ_AP023086.1"/>
</dbReference>
<name>A0AAN1WLC1_9GAMM</name>
<accession>A0AAN1WLC1</accession>
<keyword evidence="1" id="KW-1133">Transmembrane helix</keyword>
<dbReference type="SUPFAM" id="SSF52821">
    <property type="entry name" value="Rhodanese/Cell cycle control phosphatase"/>
    <property type="match status" value="1"/>
</dbReference>
<dbReference type="KEGG" id="marq:MARGE09_P3897"/>
<proteinExistence type="predicted"/>
<dbReference type="Gene3D" id="6.10.140.1340">
    <property type="match status" value="1"/>
</dbReference>
<dbReference type="Gene3D" id="3.40.250.10">
    <property type="entry name" value="Rhodanese-like domain"/>
    <property type="match status" value="1"/>
</dbReference>
<feature type="transmembrane region" description="Helical" evidence="1">
    <location>
        <begin position="120"/>
        <end position="139"/>
    </location>
</feature>